<evidence type="ECO:0000313" key="2">
    <source>
        <dbReference type="Proteomes" id="UP000044377"/>
    </source>
</evidence>
<gene>
    <name evidence="1" type="ORF">BN1221_02854</name>
</gene>
<proteinExistence type="predicted"/>
<dbReference type="Proteomes" id="UP000044377">
    <property type="component" value="Unassembled WGS sequence"/>
</dbReference>
<dbReference type="EMBL" id="CGIG01000001">
    <property type="protein sequence ID" value="CPR17797.1"/>
    <property type="molecule type" value="Genomic_DNA"/>
</dbReference>
<evidence type="ECO:0000313" key="1">
    <source>
        <dbReference type="EMBL" id="CPR17797.1"/>
    </source>
</evidence>
<sequence>MLISLGYYFLSKGMLNHWILITGANANGGIPFSQFTEHQVNLWLLSC</sequence>
<reference evidence="2" key="1">
    <citation type="submission" date="2015-01" db="EMBL/GenBank/DDBJ databases">
        <authorList>
            <person name="Paterson Steve"/>
        </authorList>
    </citation>
    <scope>NUCLEOTIDE SEQUENCE [LARGE SCALE GENOMIC DNA]</scope>
    <source>
        <strain evidence="2">OBR1</strain>
    </source>
</reference>
<name>A0A0G4JWT1_9GAMM</name>
<protein>
    <submittedName>
        <fullName evidence="1">Uncharacterized protein</fullName>
    </submittedName>
</protein>
<dbReference type="STRING" id="1109412.BN1221_02854"/>
<keyword evidence="2" id="KW-1185">Reference proteome</keyword>
<accession>A0A0G4JWT1</accession>
<organism evidence="1 2">
    <name type="scientific">Brenneria goodwinii</name>
    <dbReference type="NCBI Taxonomy" id="1109412"/>
    <lineage>
        <taxon>Bacteria</taxon>
        <taxon>Pseudomonadati</taxon>
        <taxon>Pseudomonadota</taxon>
        <taxon>Gammaproteobacteria</taxon>
        <taxon>Enterobacterales</taxon>
        <taxon>Pectobacteriaceae</taxon>
        <taxon>Brenneria</taxon>
    </lineage>
</organism>
<dbReference type="AlphaFoldDB" id="A0A0G4JWT1"/>